<dbReference type="PROSITE" id="PS00086">
    <property type="entry name" value="CYTOCHROME_P450"/>
    <property type="match status" value="1"/>
</dbReference>
<dbReference type="InterPro" id="IPR017972">
    <property type="entry name" value="Cyt_P450_CS"/>
</dbReference>
<dbReference type="PRINTS" id="PR00385">
    <property type="entry name" value="P450"/>
</dbReference>
<dbReference type="Proteomes" id="UP001289374">
    <property type="component" value="Unassembled WGS sequence"/>
</dbReference>
<proteinExistence type="predicted"/>
<dbReference type="PANTHER" id="PTHR47270">
    <property type="entry name" value="PROTEIN MLP1-LIKE"/>
    <property type="match status" value="1"/>
</dbReference>
<dbReference type="GO" id="GO:0004497">
    <property type="term" value="F:monooxygenase activity"/>
    <property type="evidence" value="ECO:0007669"/>
    <property type="project" value="InterPro"/>
</dbReference>
<keyword evidence="7" id="KW-1185">Reference proteome</keyword>
<dbReference type="PANTHER" id="PTHR47270:SF3">
    <property type="entry name" value="HYPOTETICAL PROTEIN"/>
    <property type="match status" value="1"/>
</dbReference>
<feature type="coiled-coil region" evidence="4">
    <location>
        <begin position="1055"/>
        <end position="1159"/>
    </location>
</feature>
<dbReference type="InterPro" id="IPR002401">
    <property type="entry name" value="Cyt_P450_E_grp-I"/>
</dbReference>
<feature type="compositionally biased region" description="Polar residues" evidence="5">
    <location>
        <begin position="572"/>
        <end position="581"/>
    </location>
</feature>
<dbReference type="InterPro" id="IPR001128">
    <property type="entry name" value="Cyt_P450"/>
</dbReference>
<dbReference type="GO" id="GO:0005506">
    <property type="term" value="F:iron ion binding"/>
    <property type="evidence" value="ECO:0007669"/>
    <property type="project" value="InterPro"/>
</dbReference>
<feature type="region of interest" description="Disordered" evidence="5">
    <location>
        <begin position="913"/>
        <end position="938"/>
    </location>
</feature>
<dbReference type="GO" id="GO:0016020">
    <property type="term" value="C:membrane"/>
    <property type="evidence" value="ECO:0007669"/>
    <property type="project" value="UniProtKB-SubCell"/>
</dbReference>
<feature type="coiled-coil region" evidence="4">
    <location>
        <begin position="734"/>
        <end position="820"/>
    </location>
</feature>
<comment type="subcellular location">
    <subcellularLocation>
        <location evidence="1">Membrane</location>
        <topology evidence="1">Single-pass membrane protein</topology>
    </subcellularLocation>
</comment>
<evidence type="ECO:0000256" key="1">
    <source>
        <dbReference type="ARBA" id="ARBA00004167"/>
    </source>
</evidence>
<feature type="coiled-coil region" evidence="4">
    <location>
        <begin position="1521"/>
        <end position="1607"/>
    </location>
</feature>
<dbReference type="Gene3D" id="1.10.630.10">
    <property type="entry name" value="Cytochrome P450"/>
    <property type="match status" value="1"/>
</dbReference>
<dbReference type="SUPFAM" id="SSF48264">
    <property type="entry name" value="Cytochrome P450"/>
    <property type="match status" value="1"/>
</dbReference>
<name>A0AAE2BSY2_9LAMI</name>
<organism evidence="6 7">
    <name type="scientific">Sesamum angolense</name>
    <dbReference type="NCBI Taxonomy" id="2727404"/>
    <lineage>
        <taxon>Eukaryota</taxon>
        <taxon>Viridiplantae</taxon>
        <taxon>Streptophyta</taxon>
        <taxon>Embryophyta</taxon>
        <taxon>Tracheophyta</taxon>
        <taxon>Spermatophyta</taxon>
        <taxon>Magnoliopsida</taxon>
        <taxon>eudicotyledons</taxon>
        <taxon>Gunneridae</taxon>
        <taxon>Pentapetalae</taxon>
        <taxon>asterids</taxon>
        <taxon>lamiids</taxon>
        <taxon>Lamiales</taxon>
        <taxon>Pedaliaceae</taxon>
        <taxon>Sesamum</taxon>
    </lineage>
</organism>
<feature type="coiled-coil region" evidence="4">
    <location>
        <begin position="1357"/>
        <end position="1482"/>
    </location>
</feature>
<feature type="coiled-coil region" evidence="4">
    <location>
        <begin position="1206"/>
        <end position="1261"/>
    </location>
</feature>
<dbReference type="Pfam" id="PF00067">
    <property type="entry name" value="p450"/>
    <property type="match status" value="1"/>
</dbReference>
<keyword evidence="2" id="KW-0560">Oxidoreductase</keyword>
<evidence type="ECO:0000256" key="5">
    <source>
        <dbReference type="SAM" id="MobiDB-lite"/>
    </source>
</evidence>
<evidence type="ECO:0000256" key="3">
    <source>
        <dbReference type="PIRSR" id="PIRSR602401-1"/>
    </source>
</evidence>
<dbReference type="CDD" id="cd11046">
    <property type="entry name" value="CYP97"/>
    <property type="match status" value="1"/>
</dbReference>
<dbReference type="GO" id="GO:0020037">
    <property type="term" value="F:heme binding"/>
    <property type="evidence" value="ECO:0007669"/>
    <property type="project" value="InterPro"/>
</dbReference>
<reference evidence="6" key="2">
    <citation type="journal article" date="2024" name="Plant">
        <title>Genomic evolution and insights into agronomic trait innovations of Sesamum species.</title>
        <authorList>
            <person name="Miao H."/>
            <person name="Wang L."/>
            <person name="Qu L."/>
            <person name="Liu H."/>
            <person name="Sun Y."/>
            <person name="Le M."/>
            <person name="Wang Q."/>
            <person name="Wei S."/>
            <person name="Zheng Y."/>
            <person name="Lin W."/>
            <person name="Duan Y."/>
            <person name="Cao H."/>
            <person name="Xiong S."/>
            <person name="Wang X."/>
            <person name="Wei L."/>
            <person name="Li C."/>
            <person name="Ma Q."/>
            <person name="Ju M."/>
            <person name="Zhao R."/>
            <person name="Li G."/>
            <person name="Mu C."/>
            <person name="Tian Q."/>
            <person name="Mei H."/>
            <person name="Zhang T."/>
            <person name="Gao T."/>
            <person name="Zhang H."/>
        </authorList>
    </citation>
    <scope>NUCLEOTIDE SEQUENCE</scope>
    <source>
        <strain evidence="6">K16</strain>
    </source>
</reference>
<gene>
    <name evidence="6" type="ORF">Sango_1479100</name>
</gene>
<feature type="region of interest" description="Disordered" evidence="5">
    <location>
        <begin position="589"/>
        <end position="608"/>
    </location>
</feature>
<evidence type="ECO:0000256" key="2">
    <source>
        <dbReference type="ARBA" id="ARBA00023002"/>
    </source>
</evidence>
<dbReference type="EMBL" id="JACGWL010000008">
    <property type="protein sequence ID" value="KAK4396425.1"/>
    <property type="molecule type" value="Genomic_DNA"/>
</dbReference>
<dbReference type="GO" id="GO:0016705">
    <property type="term" value="F:oxidoreductase activity, acting on paired donors, with incorporation or reduction of molecular oxygen"/>
    <property type="evidence" value="ECO:0007669"/>
    <property type="project" value="InterPro"/>
</dbReference>
<sequence length="1731" mass="197345">MSSSSLSLSSLSSITHHRHRRQILAPSFCIKNSTNKKPPTSKPTSWVSPDWLTSLTKSVTTLGPKDDSNIPIASAKLEDVSDLLGGALFLPLFKWMNEYGPIYRLAAGPRNFVVVSDPDIAKHVLRNYGTTYAKGLVAEVSEFLFGSGFAIAEGSLWTVRRRAVVPSLHKKYLSIIVERVFCRCAEQMVEKLKPYALNRSAVNMEEKFSQLTLDVIGLALFNYNFDSLTSNSPVIDAVYTALKEAELRSTDLLPYWKINALCKVIPRQIKAEKAVTLIRQTVEELIAKCREIVETEGERINEEDYVNDTDPSILRFLLASREEVSSAQLRDDLLSMLVAGHETTGSVLTWTAYLLSKDPSSLRKAQEEVDRVLQGRLPTYEDIKNLKFLMRCITESMRLYPHPPVLLRRAQVADVLPGNYKVNAGQDILISVYNIHHSAQVWERADEFVPERFDLEGPVPNETNTDYRFIPFSGGPRKCVGDQFALLEAIVALAVLLQHLSFDLVPDQNISMTTGATIHTTNEASQSASGRTQNSDSPEGSGGRDNLSIKNALKSEEDSSSGRQDGDYYSVDNDSPLNQSSENSRLYLRGDLRNGGSNRPSTTNFDSSRNLLEAAEDTIDELRAEAKMWERNARKLMIDLDMSRKDFSDLSKKQAELAVEFSAACAERDGLKREVEHLKLELQNLATTQASQENLIIQAESLMQIQKVLENETKYQKILNDNLGQQLKRSQESNIELVSVLHELEETIEQQRIEIENLSSLELDFTDLENSIARNSEDNRALRLQLQQLQESEKKLQADVELLEKALRDKTDELEQEKKSNSEVLFRVEKDYEYEMSVKEEEIAMLKAAVSGDVNGEHLEALDDNKEDDGDLITEIESLRKKVEELEKDCTELTDENLELLFRLKESNKTNIRKCHSSDSISSEHHAVSGSDESEISDPKFQISHLEEELKKKVTEEVQNAGSESPEHSTEILKQLDMAFDLLMKPWYGISSETCDDFVRDLTSENKGNKSTKTSAENILGFLQELNKLLETRIIESDEILRHHEIEIKERNGIITDAKKKMEDSYLEVQELEKSKAKSEEYNANPIKELDQKRSEIDFIEANLLSNEQETVFLVQHQRELEITLSGLQQENMQLHERISCLETQVRQLKDEKEFYLQETDDFKSVATSLQDEIQKSKVEMDIQILDLTQKSEDIQKRWLGAQEECEYLKEENKTLQASTANLEEESVKLLNSNSELKRVNQELQENCSSLAAQLSESKKSLSECTKKVEVLEDHLTSMINDFAPRENGLISKVDALIKENSEQKEKLLLEENLHQILLEKTIEFESLQKDVEHLHRQVSDGHKERERISFEASTEVSRLLADKAELQASLQEVQSEAELTKSELEAALQESKLQVEDLKGELAAAKQSHERLRADHERILKSLANYRKSEEKLKSEMNELELKLTISDYECQQLSKEISILKVQLQNISDLQDEISILKSDLEGCRVNNGQLELTLQTVAGDYQKLKAEKISFSEKISIFQDAMSEFEECKRKKLALEQKLLQMEQELTAKELLCIQNAELKDELTELKRANMQFRQKIYGLEEEKEECLKKAKALEEDLKLMEGAYSHDFHDESPLAISVDHKKRRQFPEGLDAKNKIRVQLESRTSAGQKNYAVASKKPAADGEVVARERYERTKSSLETELRDLRERYLEMSLKYAEVEAEREDLVMKLKATRGGKKWFSWNQQLPS</sequence>
<feature type="coiled-coil region" evidence="4">
    <location>
        <begin position="1671"/>
        <end position="1705"/>
    </location>
</feature>
<comment type="caution">
    <text evidence="6">The sequence shown here is derived from an EMBL/GenBank/DDBJ whole genome shotgun (WGS) entry which is preliminary data.</text>
</comment>
<keyword evidence="3" id="KW-0349">Heme</keyword>
<keyword evidence="3" id="KW-0408">Iron</keyword>
<feature type="coiled-coil region" evidence="4">
    <location>
        <begin position="869"/>
        <end position="903"/>
    </location>
</feature>
<dbReference type="InterPro" id="IPR036396">
    <property type="entry name" value="Cyt_P450_sf"/>
</dbReference>
<accession>A0AAE2BSY2</accession>
<feature type="compositionally biased region" description="Polar residues" evidence="5">
    <location>
        <begin position="595"/>
        <end position="608"/>
    </location>
</feature>
<keyword evidence="4" id="KW-0175">Coiled coil</keyword>
<evidence type="ECO:0000313" key="6">
    <source>
        <dbReference type="EMBL" id="KAK4396425.1"/>
    </source>
</evidence>
<evidence type="ECO:0000256" key="4">
    <source>
        <dbReference type="SAM" id="Coils"/>
    </source>
</evidence>
<evidence type="ECO:0000313" key="7">
    <source>
        <dbReference type="Proteomes" id="UP001289374"/>
    </source>
</evidence>
<dbReference type="PRINTS" id="PR00463">
    <property type="entry name" value="EP450I"/>
</dbReference>
<comment type="cofactor">
    <cofactor evidence="3">
        <name>heme</name>
        <dbReference type="ChEBI" id="CHEBI:30413"/>
    </cofactor>
</comment>
<reference evidence="6" key="1">
    <citation type="submission" date="2020-06" db="EMBL/GenBank/DDBJ databases">
        <authorList>
            <person name="Li T."/>
            <person name="Hu X."/>
            <person name="Zhang T."/>
            <person name="Song X."/>
            <person name="Zhang H."/>
            <person name="Dai N."/>
            <person name="Sheng W."/>
            <person name="Hou X."/>
            <person name="Wei L."/>
        </authorList>
    </citation>
    <scope>NUCLEOTIDE SEQUENCE</scope>
    <source>
        <strain evidence="6">K16</strain>
        <tissue evidence="6">Leaf</tissue>
    </source>
</reference>
<protein>
    <submittedName>
        <fullName evidence="6">Carotene epsilon-monooxygenase, chloroplastic</fullName>
    </submittedName>
</protein>
<feature type="region of interest" description="Disordered" evidence="5">
    <location>
        <begin position="521"/>
        <end position="581"/>
    </location>
</feature>
<feature type="binding site" description="axial binding residue" evidence="3">
    <location>
        <position position="479"/>
    </location>
    <ligand>
        <name>heme</name>
        <dbReference type="ChEBI" id="CHEBI:30413"/>
    </ligand>
    <ligandPart>
        <name>Fe</name>
        <dbReference type="ChEBI" id="CHEBI:18248"/>
    </ligandPart>
</feature>
<feature type="compositionally biased region" description="Polar residues" evidence="5">
    <location>
        <begin position="521"/>
        <end position="538"/>
    </location>
</feature>
<keyword evidence="3" id="KW-0479">Metal-binding</keyword>